<organism evidence="2 3">
    <name type="scientific">[Clostridium] polysaccharolyticum</name>
    <dbReference type="NCBI Taxonomy" id="29364"/>
    <lineage>
        <taxon>Bacteria</taxon>
        <taxon>Bacillati</taxon>
        <taxon>Bacillota</taxon>
        <taxon>Clostridia</taxon>
        <taxon>Lachnospirales</taxon>
        <taxon>Lachnospiraceae</taxon>
    </lineage>
</organism>
<dbReference type="OrthoDB" id="1756089at2"/>
<sequence>MISNNSIQCSVNNCKHHAQDVNYCTLEKIKVGTHENNPTKMECTDCESFDLKSSCEC</sequence>
<dbReference type="AlphaFoldDB" id="A0A1I0G660"/>
<keyword evidence="3" id="KW-1185">Reference proteome</keyword>
<feature type="domain" description="DUF1540" evidence="1">
    <location>
        <begin position="7"/>
        <end position="49"/>
    </location>
</feature>
<dbReference type="Proteomes" id="UP000199800">
    <property type="component" value="Unassembled WGS sequence"/>
</dbReference>
<evidence type="ECO:0000313" key="2">
    <source>
        <dbReference type="EMBL" id="SET65411.1"/>
    </source>
</evidence>
<accession>A0A1I0G660</accession>
<evidence type="ECO:0000313" key="3">
    <source>
        <dbReference type="Proteomes" id="UP000199800"/>
    </source>
</evidence>
<dbReference type="InterPro" id="IPR011437">
    <property type="entry name" value="DUF1540"/>
</dbReference>
<evidence type="ECO:0000259" key="1">
    <source>
        <dbReference type="Pfam" id="PF07561"/>
    </source>
</evidence>
<gene>
    <name evidence="2" type="ORF">SAMN04487772_1467</name>
</gene>
<dbReference type="Pfam" id="PF07561">
    <property type="entry name" value="DUF1540"/>
    <property type="match status" value="1"/>
</dbReference>
<dbReference type="EMBL" id="FOHN01000046">
    <property type="protein sequence ID" value="SET65411.1"/>
    <property type="molecule type" value="Genomic_DNA"/>
</dbReference>
<dbReference type="RefSeq" id="WP_092479217.1">
    <property type="nucleotide sequence ID" value="NZ_FOHN01000046.1"/>
</dbReference>
<protein>
    <recommendedName>
        <fullName evidence="1">DUF1540 domain-containing protein</fullName>
    </recommendedName>
</protein>
<proteinExistence type="predicted"/>
<reference evidence="2 3" key="1">
    <citation type="submission" date="2016-10" db="EMBL/GenBank/DDBJ databases">
        <authorList>
            <person name="de Groot N.N."/>
        </authorList>
    </citation>
    <scope>NUCLEOTIDE SEQUENCE [LARGE SCALE GENOMIC DNA]</scope>
    <source>
        <strain evidence="2 3">DSM 1801</strain>
    </source>
</reference>
<name>A0A1I0G660_9FIRM</name>